<feature type="transmembrane region" description="Helical" evidence="1">
    <location>
        <begin position="89"/>
        <end position="110"/>
    </location>
</feature>
<organism evidence="2 3">
    <name type="scientific">Mycolicibacterium fortuitum</name>
    <name type="common">Mycobacterium fortuitum</name>
    <dbReference type="NCBI Taxonomy" id="1766"/>
    <lineage>
        <taxon>Bacteria</taxon>
        <taxon>Bacillati</taxon>
        <taxon>Actinomycetota</taxon>
        <taxon>Actinomycetes</taxon>
        <taxon>Mycobacteriales</taxon>
        <taxon>Mycobacteriaceae</taxon>
        <taxon>Mycolicibacterium</taxon>
    </lineage>
</organism>
<comment type="caution">
    <text evidence="2">The sequence shown here is derived from an EMBL/GenBank/DDBJ whole genome shotgun (WGS) entry which is preliminary data.</text>
</comment>
<gene>
    <name evidence="2" type="ORF">R4485_24890</name>
</gene>
<evidence type="ECO:0000256" key="1">
    <source>
        <dbReference type="SAM" id="Phobius"/>
    </source>
</evidence>
<dbReference type="Proteomes" id="UP001186041">
    <property type="component" value="Unassembled WGS sequence"/>
</dbReference>
<feature type="transmembrane region" description="Helical" evidence="1">
    <location>
        <begin position="116"/>
        <end position="140"/>
    </location>
</feature>
<keyword evidence="1" id="KW-0812">Transmembrane</keyword>
<keyword evidence="1" id="KW-0472">Membrane</keyword>
<evidence type="ECO:0000313" key="2">
    <source>
        <dbReference type="EMBL" id="MDV7293391.1"/>
    </source>
</evidence>
<reference evidence="2" key="1">
    <citation type="submission" date="2023-10" db="EMBL/GenBank/DDBJ databases">
        <title>Mycolicibacterium fortuitum clinical isolates causing pulmonary infections in humans.</title>
        <authorList>
            <person name="Mejia-Ponce P.M."/>
            <person name="Zenteno-Cuevas R."/>
            <person name="Licona-Cassani C."/>
        </authorList>
    </citation>
    <scope>NUCLEOTIDE SEQUENCE</scope>
    <source>
        <strain evidence="2">M8</strain>
    </source>
</reference>
<protein>
    <submittedName>
        <fullName evidence="2">Uncharacterized protein</fullName>
    </submittedName>
</protein>
<dbReference type="AlphaFoldDB" id="A0AAE4VEL7"/>
<proteinExistence type="predicted"/>
<dbReference type="RefSeq" id="WP_061263505.1">
    <property type="nucleotide sequence ID" value="NZ_JACKTK010000060.1"/>
</dbReference>
<keyword evidence="1" id="KW-1133">Transmembrane helix</keyword>
<evidence type="ECO:0000313" key="3">
    <source>
        <dbReference type="Proteomes" id="UP001186041"/>
    </source>
</evidence>
<accession>A0AAE4VEL7</accession>
<name>A0AAE4VEL7_MYCFO</name>
<dbReference type="EMBL" id="JAWLVV010000026">
    <property type="protein sequence ID" value="MDV7293391.1"/>
    <property type="molecule type" value="Genomic_DNA"/>
</dbReference>
<sequence length="334" mass="35707">MGSEHDALRAHIRMRLAFWQAQDRRSITSGPSWLWRGQYTAPLRQADLSAPTGELIAQRRRAGTPGAALFATAGPRQHRLPRWASPRGATYWTTASLTLALVALICSRAADDQAGLGALAGWSAAACAIAALSVAGMAAWARRDPLRLSTAQVREVRAARRVLEWNPLAGAGPITAGGAYLLEGLATIADLEASSAWTLPGVDLLRWRFDSDEETFQIARAAYHLDLHETESAAQVQRAPLEGSAGAVAGATRQQLTDALLDRLLALHRCVAALGEVQRRAQQAGAAHDEPATGEFFGAAAENELAADALSELNTDLLVVAEAYDDVDPPRRSR</sequence>